<name>A0AAN9FS38_CLITE</name>
<dbReference type="AlphaFoldDB" id="A0AAN9FS38"/>
<organism evidence="1 2">
    <name type="scientific">Clitoria ternatea</name>
    <name type="common">Butterfly pea</name>
    <dbReference type="NCBI Taxonomy" id="43366"/>
    <lineage>
        <taxon>Eukaryota</taxon>
        <taxon>Viridiplantae</taxon>
        <taxon>Streptophyta</taxon>
        <taxon>Embryophyta</taxon>
        <taxon>Tracheophyta</taxon>
        <taxon>Spermatophyta</taxon>
        <taxon>Magnoliopsida</taxon>
        <taxon>eudicotyledons</taxon>
        <taxon>Gunneridae</taxon>
        <taxon>Pentapetalae</taxon>
        <taxon>rosids</taxon>
        <taxon>fabids</taxon>
        <taxon>Fabales</taxon>
        <taxon>Fabaceae</taxon>
        <taxon>Papilionoideae</taxon>
        <taxon>50 kb inversion clade</taxon>
        <taxon>NPAAA clade</taxon>
        <taxon>indigoferoid/millettioid clade</taxon>
        <taxon>Phaseoleae</taxon>
        <taxon>Clitoria</taxon>
    </lineage>
</organism>
<gene>
    <name evidence="1" type="ORF">RJT34_25208</name>
</gene>
<accession>A0AAN9FS38</accession>
<dbReference type="EMBL" id="JAYKXN010000006">
    <property type="protein sequence ID" value="KAK7280146.1"/>
    <property type="molecule type" value="Genomic_DNA"/>
</dbReference>
<sequence length="147" mass="16193">MHTEVKRDVASKSNHVSSSLSGFNPLRFCGGSDQKVTKFFSFSSSLWRGTAFVAPSAKCRYYFVPLLLVFNGFCFGANGRGSDGKALLRVTKIVLNLVPTGPVYLYNKRDHILTEVSSARFTTVMGLIRRIHASLEALKIAISVSKK</sequence>
<comment type="caution">
    <text evidence="1">The sequence shown here is derived from an EMBL/GenBank/DDBJ whole genome shotgun (WGS) entry which is preliminary data.</text>
</comment>
<reference evidence="1 2" key="1">
    <citation type="submission" date="2024-01" db="EMBL/GenBank/DDBJ databases">
        <title>The genomes of 5 underutilized Papilionoideae crops provide insights into root nodulation and disease resistance.</title>
        <authorList>
            <person name="Yuan L."/>
        </authorList>
    </citation>
    <scope>NUCLEOTIDE SEQUENCE [LARGE SCALE GENOMIC DNA]</scope>
    <source>
        <strain evidence="1">LY-2023</strain>
        <tissue evidence="1">Leaf</tissue>
    </source>
</reference>
<evidence type="ECO:0000313" key="1">
    <source>
        <dbReference type="EMBL" id="KAK7280146.1"/>
    </source>
</evidence>
<protein>
    <submittedName>
        <fullName evidence="1">Uncharacterized protein</fullName>
    </submittedName>
</protein>
<keyword evidence="2" id="KW-1185">Reference proteome</keyword>
<dbReference type="Proteomes" id="UP001359559">
    <property type="component" value="Unassembled WGS sequence"/>
</dbReference>
<evidence type="ECO:0000313" key="2">
    <source>
        <dbReference type="Proteomes" id="UP001359559"/>
    </source>
</evidence>
<proteinExistence type="predicted"/>